<comment type="caution">
    <text evidence="3">The sequence shown here is derived from an EMBL/GenBank/DDBJ whole genome shotgun (WGS) entry which is preliminary data.</text>
</comment>
<proteinExistence type="predicted"/>
<gene>
    <name evidence="3" type="ORF">AS026_19520</name>
</gene>
<feature type="transmembrane region" description="Helical" evidence="2">
    <location>
        <begin position="31"/>
        <end position="55"/>
    </location>
</feature>
<sequence>MYASSVFPADENQTPPTEKKDRFLRSAPHPLLFFEFAWLMIVLPFLIYLPFPWAFPTKAGEEVDPFLLLAYSLFWLFWAFHAIWPVVRICFGMANWCRRWLGTLRRQGQDAN</sequence>
<evidence type="ECO:0000313" key="3">
    <source>
        <dbReference type="EMBL" id="KWV43860.1"/>
    </source>
</evidence>
<keyword evidence="2" id="KW-0472">Membrane</keyword>
<keyword evidence="4" id="KW-1185">Reference proteome</keyword>
<evidence type="ECO:0000256" key="1">
    <source>
        <dbReference type="SAM" id="MobiDB-lite"/>
    </source>
</evidence>
<evidence type="ECO:0000313" key="4">
    <source>
        <dbReference type="Proteomes" id="UP000068164"/>
    </source>
</evidence>
<feature type="region of interest" description="Disordered" evidence="1">
    <location>
        <begin position="1"/>
        <end position="21"/>
    </location>
</feature>
<evidence type="ECO:0000256" key="2">
    <source>
        <dbReference type="SAM" id="Phobius"/>
    </source>
</evidence>
<name>A0A109J7Q4_9HYPH</name>
<reference evidence="3 4" key="1">
    <citation type="submission" date="2015-11" db="EMBL/GenBank/DDBJ databases">
        <title>Draft Genome Sequence of the Strain BR 10423 (Rhizobium sp.) isolated from nodules of Mimosa pudica.</title>
        <authorList>
            <person name="Barauna A.C."/>
            <person name="Zilli J.E."/>
            <person name="Simoes-Araujo J.L."/>
            <person name="Reis V.M."/>
            <person name="James E.K."/>
            <person name="Reis F.B.Jr."/>
            <person name="Rouws L.F."/>
            <person name="Passos S.R."/>
            <person name="Gois S.R."/>
        </authorList>
    </citation>
    <scope>NUCLEOTIDE SEQUENCE [LARGE SCALE GENOMIC DNA]</scope>
    <source>
        <strain evidence="3 4">BR10423</strain>
    </source>
</reference>
<protein>
    <submittedName>
        <fullName evidence="3">Uncharacterized protein</fullName>
    </submittedName>
</protein>
<organism evidence="3 4">
    <name type="scientific">Rhizobium altiplani</name>
    <dbReference type="NCBI Taxonomy" id="1864509"/>
    <lineage>
        <taxon>Bacteria</taxon>
        <taxon>Pseudomonadati</taxon>
        <taxon>Pseudomonadota</taxon>
        <taxon>Alphaproteobacteria</taxon>
        <taxon>Hyphomicrobiales</taxon>
        <taxon>Rhizobiaceae</taxon>
        <taxon>Rhizobium/Agrobacterium group</taxon>
        <taxon>Rhizobium</taxon>
    </lineage>
</organism>
<keyword evidence="2" id="KW-1133">Transmembrane helix</keyword>
<keyword evidence="2" id="KW-0812">Transmembrane</keyword>
<feature type="transmembrane region" description="Helical" evidence="2">
    <location>
        <begin position="75"/>
        <end position="97"/>
    </location>
</feature>
<dbReference type="AlphaFoldDB" id="A0A109J7Q4"/>
<dbReference type="EMBL" id="LNCD01000124">
    <property type="protein sequence ID" value="KWV43860.1"/>
    <property type="molecule type" value="Genomic_DNA"/>
</dbReference>
<dbReference type="Proteomes" id="UP000068164">
    <property type="component" value="Unassembled WGS sequence"/>
</dbReference>
<accession>A0A109J7Q4</accession>